<comment type="caution">
    <text evidence="3">The sequence shown here is derived from an EMBL/GenBank/DDBJ whole genome shotgun (WGS) entry which is preliminary data.</text>
</comment>
<dbReference type="Pfam" id="PF12412">
    <property type="entry name" value="DUF3667"/>
    <property type="match status" value="1"/>
</dbReference>
<keyword evidence="4" id="KW-1185">Reference proteome</keyword>
<protein>
    <submittedName>
        <fullName evidence="3">DUF3667 domain-containing protein</fullName>
    </submittedName>
</protein>
<dbReference type="RefSeq" id="WP_142787957.1">
    <property type="nucleotide sequence ID" value="NZ_VHJK01000001.1"/>
</dbReference>
<dbReference type="InterPro" id="IPR022134">
    <property type="entry name" value="DUF3667"/>
</dbReference>
<evidence type="ECO:0000256" key="1">
    <source>
        <dbReference type="SAM" id="MobiDB-lite"/>
    </source>
</evidence>
<reference evidence="3 4" key="1">
    <citation type="submission" date="2019-06" db="EMBL/GenBank/DDBJ databases">
        <title>Erythrobacter insulae sp. nov., isolated from a tidal flat.</title>
        <authorList>
            <person name="Yoon J.-H."/>
        </authorList>
    </citation>
    <scope>NUCLEOTIDE SEQUENCE [LARGE SCALE GENOMIC DNA]</scope>
    <source>
        <strain evidence="3 4">JBTF-M21</strain>
    </source>
</reference>
<organism evidence="3 4">
    <name type="scientific">Erythrobacter insulae</name>
    <dbReference type="NCBI Taxonomy" id="2584124"/>
    <lineage>
        <taxon>Bacteria</taxon>
        <taxon>Pseudomonadati</taxon>
        <taxon>Pseudomonadota</taxon>
        <taxon>Alphaproteobacteria</taxon>
        <taxon>Sphingomonadales</taxon>
        <taxon>Erythrobacteraceae</taxon>
        <taxon>Erythrobacter/Porphyrobacter group</taxon>
        <taxon>Erythrobacter</taxon>
    </lineage>
</organism>
<feature type="transmembrane region" description="Helical" evidence="2">
    <location>
        <begin position="335"/>
        <end position="359"/>
    </location>
</feature>
<evidence type="ECO:0000313" key="4">
    <source>
        <dbReference type="Proteomes" id="UP000316343"/>
    </source>
</evidence>
<dbReference type="OrthoDB" id="9111327at2"/>
<feature type="transmembrane region" description="Helical" evidence="2">
    <location>
        <begin position="277"/>
        <end position="296"/>
    </location>
</feature>
<gene>
    <name evidence="3" type="ORF">FGU71_07265</name>
</gene>
<sequence>MSDITEGMGAAIEGALTSRAVEPEHGEGTVAGARASARDGTRESACLNCGADLVGNYCQNCGQKVHVHRTLSAIGHDLLHGVLHLDGKFWSTLPLLAFKPGKLTRRYIEGERAKFVSPMAMFLFSIFAMFAVFQMVGITAPSDIDLSGAVEKTASEVRSEAEIGRAEIQAQLDAMDADDPEREELAAQLAALEAGLNSLGKASDANADESLNMEINPTGFEAFDKGVLQKWNDNPGLMLYKMQANAYKFSWLLIPLSIPFVWLLFAWKRRFKAYDHAIFVTYSLAFMSLLFIALSLLGTAGMPLDCVFVLFAVIAPLHIYKHLRYAYDLRRFSTIWRFLLLMFSVLFVLLFFLQALLILGAF</sequence>
<dbReference type="EMBL" id="VHJK01000001">
    <property type="protein sequence ID" value="TRD11684.1"/>
    <property type="molecule type" value="Genomic_DNA"/>
</dbReference>
<dbReference type="Proteomes" id="UP000316343">
    <property type="component" value="Unassembled WGS sequence"/>
</dbReference>
<name>A0A547PCC2_9SPHN</name>
<keyword evidence="2" id="KW-0812">Transmembrane</keyword>
<feature type="region of interest" description="Disordered" evidence="1">
    <location>
        <begin position="16"/>
        <end position="36"/>
    </location>
</feature>
<feature type="transmembrane region" description="Helical" evidence="2">
    <location>
        <begin position="246"/>
        <end position="265"/>
    </location>
</feature>
<proteinExistence type="predicted"/>
<keyword evidence="2" id="KW-0472">Membrane</keyword>
<feature type="transmembrane region" description="Helical" evidence="2">
    <location>
        <begin position="302"/>
        <end position="323"/>
    </location>
</feature>
<keyword evidence="2" id="KW-1133">Transmembrane helix</keyword>
<feature type="transmembrane region" description="Helical" evidence="2">
    <location>
        <begin position="115"/>
        <end position="136"/>
    </location>
</feature>
<evidence type="ECO:0000313" key="3">
    <source>
        <dbReference type="EMBL" id="TRD11684.1"/>
    </source>
</evidence>
<dbReference type="AlphaFoldDB" id="A0A547PCC2"/>
<evidence type="ECO:0000256" key="2">
    <source>
        <dbReference type="SAM" id="Phobius"/>
    </source>
</evidence>
<accession>A0A547PCC2</accession>